<organism evidence="5 6">
    <name type="scientific">Blautia faecis</name>
    <dbReference type="NCBI Taxonomy" id="871665"/>
    <lineage>
        <taxon>Bacteria</taxon>
        <taxon>Bacillati</taxon>
        <taxon>Bacillota</taxon>
        <taxon>Clostridia</taxon>
        <taxon>Lachnospirales</taxon>
        <taxon>Lachnospiraceae</taxon>
        <taxon>Blautia</taxon>
    </lineage>
</organism>
<keyword evidence="6" id="KW-1185">Reference proteome</keyword>
<feature type="compositionally biased region" description="Low complexity" evidence="1">
    <location>
        <begin position="35"/>
        <end position="46"/>
    </location>
</feature>
<evidence type="ECO:0000313" key="5">
    <source>
        <dbReference type="EMBL" id="NSG87306.1"/>
    </source>
</evidence>
<feature type="domain" description="Mobile element protein CD1107-like" evidence="4">
    <location>
        <begin position="59"/>
        <end position="187"/>
    </location>
</feature>
<evidence type="ECO:0000256" key="1">
    <source>
        <dbReference type="SAM" id="MobiDB-lite"/>
    </source>
</evidence>
<gene>
    <name evidence="5" type="ORF">G5B17_18275</name>
</gene>
<keyword evidence="3" id="KW-0732">Signal</keyword>
<sequence>MRMKIKKWLAAFTVAAGMVLPATTAFAFTDEAAQQAVEAPAPTETPVQEEEPPKTEETPFSVPGNGSLADDKSGDSTKEFLTVQTKNGNTFFLVLDRSSNKENVYMLSMIDEDDLAEFVTETKKQETEQPTVITPQPETKPAVEETEKEPEKESKETNTGALLAIALLAVAGCGGVYYFKVVKPKKEEEDAGDEDLEFYEGDYINEDSENHMDEDDTEE</sequence>
<dbReference type="Proteomes" id="UP001644719">
    <property type="component" value="Unassembled WGS sequence"/>
</dbReference>
<dbReference type="InterPro" id="IPR025376">
    <property type="entry name" value="CD1107-like_dom"/>
</dbReference>
<evidence type="ECO:0000259" key="4">
    <source>
        <dbReference type="Pfam" id="PF14283"/>
    </source>
</evidence>
<feature type="region of interest" description="Disordered" evidence="1">
    <location>
        <begin position="184"/>
        <end position="219"/>
    </location>
</feature>
<proteinExistence type="predicted"/>
<feature type="signal peptide" evidence="3">
    <location>
        <begin position="1"/>
        <end position="27"/>
    </location>
</feature>
<feature type="region of interest" description="Disordered" evidence="1">
    <location>
        <begin position="123"/>
        <end position="157"/>
    </location>
</feature>
<evidence type="ECO:0000256" key="3">
    <source>
        <dbReference type="SAM" id="SignalP"/>
    </source>
</evidence>
<dbReference type="EMBL" id="JAAITS010000070">
    <property type="protein sequence ID" value="NSG87306.1"/>
    <property type="molecule type" value="Genomic_DNA"/>
</dbReference>
<reference evidence="5 6" key="1">
    <citation type="journal article" date="2020" name="Cell Host Microbe">
        <title>Functional and Genomic Variation between Human-Derived Isolates of Lachnospiraceae Reveals Inter- and Intra-Species Diversity.</title>
        <authorList>
            <person name="Sorbara M.T."/>
            <person name="Littmann E.R."/>
            <person name="Fontana E."/>
            <person name="Moody T.U."/>
            <person name="Kohout C.E."/>
            <person name="Gjonbalaj M."/>
            <person name="Eaton V."/>
            <person name="Seok R."/>
            <person name="Leiner I.M."/>
            <person name="Pamer E.G."/>
        </authorList>
    </citation>
    <scope>NUCLEOTIDE SEQUENCE [LARGE SCALE GENOMIC DNA]</scope>
    <source>
        <strain evidence="5 6">MSK.17.74</strain>
    </source>
</reference>
<comment type="caution">
    <text evidence="5">The sequence shown here is derived from an EMBL/GenBank/DDBJ whole genome shotgun (WGS) entry which is preliminary data.</text>
</comment>
<evidence type="ECO:0000256" key="2">
    <source>
        <dbReference type="SAM" id="Phobius"/>
    </source>
</evidence>
<name>A0ABX2HBD2_9FIRM</name>
<feature type="transmembrane region" description="Helical" evidence="2">
    <location>
        <begin position="160"/>
        <end position="179"/>
    </location>
</feature>
<dbReference type="Pfam" id="PF14283">
    <property type="entry name" value="CD1107-like"/>
    <property type="match status" value="1"/>
</dbReference>
<evidence type="ECO:0000313" key="6">
    <source>
        <dbReference type="Proteomes" id="UP001644719"/>
    </source>
</evidence>
<feature type="region of interest" description="Disordered" evidence="1">
    <location>
        <begin position="35"/>
        <end position="74"/>
    </location>
</feature>
<keyword evidence="2" id="KW-0812">Transmembrane</keyword>
<feature type="compositionally biased region" description="Acidic residues" evidence="1">
    <location>
        <begin position="189"/>
        <end position="219"/>
    </location>
</feature>
<keyword evidence="2" id="KW-0472">Membrane</keyword>
<accession>A0ABX2HBD2</accession>
<keyword evidence="2" id="KW-1133">Transmembrane helix</keyword>
<feature type="compositionally biased region" description="Basic and acidic residues" evidence="1">
    <location>
        <begin position="141"/>
        <end position="156"/>
    </location>
</feature>
<feature type="chain" id="PRO_5046679079" evidence="3">
    <location>
        <begin position="28"/>
        <end position="219"/>
    </location>
</feature>
<protein>
    <submittedName>
        <fullName evidence="5">DUF4366 domain-containing protein</fullName>
    </submittedName>
</protein>